<proteinExistence type="predicted"/>
<name>A0A9P4R0L5_9PLEO</name>
<comment type="caution">
    <text evidence="2">The sequence shown here is derived from an EMBL/GenBank/DDBJ whole genome shotgun (WGS) entry which is preliminary data.</text>
</comment>
<evidence type="ECO:0000256" key="1">
    <source>
        <dbReference type="SAM" id="Phobius"/>
    </source>
</evidence>
<accession>A0A9P4R0L5</accession>
<organism evidence="2 3">
    <name type="scientific">Polyplosphaeria fusca</name>
    <dbReference type="NCBI Taxonomy" id="682080"/>
    <lineage>
        <taxon>Eukaryota</taxon>
        <taxon>Fungi</taxon>
        <taxon>Dikarya</taxon>
        <taxon>Ascomycota</taxon>
        <taxon>Pezizomycotina</taxon>
        <taxon>Dothideomycetes</taxon>
        <taxon>Pleosporomycetidae</taxon>
        <taxon>Pleosporales</taxon>
        <taxon>Tetraplosphaeriaceae</taxon>
        <taxon>Polyplosphaeria</taxon>
    </lineage>
</organism>
<dbReference type="Proteomes" id="UP000799444">
    <property type="component" value="Unassembled WGS sequence"/>
</dbReference>
<evidence type="ECO:0000313" key="2">
    <source>
        <dbReference type="EMBL" id="KAF2736404.1"/>
    </source>
</evidence>
<keyword evidence="1" id="KW-0812">Transmembrane</keyword>
<feature type="transmembrane region" description="Helical" evidence="1">
    <location>
        <begin position="320"/>
        <end position="343"/>
    </location>
</feature>
<sequence length="376" mass="42782">MHPIQKDLFSRTSGSDFVKLSLGSKCAILNAFWPHLQLDQSEIVEDEYAVFFDFIGKTLQSLYRHAHRFAAQDLDSLLSDVSDMRTNRDMTRGALTLEIQKRYLNTLETDVARSMELAARLWLGLNVCSRHLSIGPRNGRDSLVDWPDTQSLDEMIAAQFKRRGQVSPDNTSLDDSFTAANLKNICRLRIRWTDNLVDHLKLEGPRGQRSLTIYRHKLSLINHRKGPDPTMIPADILDEALRTLDLLFPFGDPNTDAFLDEEGIQFRIVAFAELPRATETDDFYYWRKNLVALSSLLNGPPETIAQTLLDTRNLAQFATLWVAIFGVFLLTILFGILSTVYSVKQYRVAVKSYELSLVLACQQSSAALPQFCFSRR</sequence>
<keyword evidence="1" id="KW-1133">Transmembrane helix</keyword>
<keyword evidence="3" id="KW-1185">Reference proteome</keyword>
<dbReference type="AlphaFoldDB" id="A0A9P4R0L5"/>
<evidence type="ECO:0000313" key="3">
    <source>
        <dbReference type="Proteomes" id="UP000799444"/>
    </source>
</evidence>
<keyword evidence="1" id="KW-0472">Membrane</keyword>
<gene>
    <name evidence="2" type="ORF">EJ04DRAFT_511071</name>
</gene>
<dbReference type="OrthoDB" id="5428890at2759"/>
<reference evidence="2" key="1">
    <citation type="journal article" date="2020" name="Stud. Mycol.">
        <title>101 Dothideomycetes genomes: a test case for predicting lifestyles and emergence of pathogens.</title>
        <authorList>
            <person name="Haridas S."/>
            <person name="Albert R."/>
            <person name="Binder M."/>
            <person name="Bloem J."/>
            <person name="Labutti K."/>
            <person name="Salamov A."/>
            <person name="Andreopoulos B."/>
            <person name="Baker S."/>
            <person name="Barry K."/>
            <person name="Bills G."/>
            <person name="Bluhm B."/>
            <person name="Cannon C."/>
            <person name="Castanera R."/>
            <person name="Culley D."/>
            <person name="Daum C."/>
            <person name="Ezra D."/>
            <person name="Gonzalez J."/>
            <person name="Henrissat B."/>
            <person name="Kuo A."/>
            <person name="Liang C."/>
            <person name="Lipzen A."/>
            <person name="Lutzoni F."/>
            <person name="Magnuson J."/>
            <person name="Mondo S."/>
            <person name="Nolan M."/>
            <person name="Ohm R."/>
            <person name="Pangilinan J."/>
            <person name="Park H.-J."/>
            <person name="Ramirez L."/>
            <person name="Alfaro M."/>
            <person name="Sun H."/>
            <person name="Tritt A."/>
            <person name="Yoshinaga Y."/>
            <person name="Zwiers L.-H."/>
            <person name="Turgeon B."/>
            <person name="Goodwin S."/>
            <person name="Spatafora J."/>
            <person name="Crous P."/>
            <person name="Grigoriev I."/>
        </authorList>
    </citation>
    <scope>NUCLEOTIDE SEQUENCE</scope>
    <source>
        <strain evidence="2">CBS 125425</strain>
    </source>
</reference>
<dbReference type="EMBL" id="ML996125">
    <property type="protein sequence ID" value="KAF2736404.1"/>
    <property type="molecule type" value="Genomic_DNA"/>
</dbReference>
<protein>
    <submittedName>
        <fullName evidence="2">Uncharacterized protein</fullName>
    </submittedName>
</protein>